<accession>A0A558C1X2</accession>
<organism evidence="3 4">
    <name type="scientific">Hymenobacter setariae</name>
    <dbReference type="NCBI Taxonomy" id="2594794"/>
    <lineage>
        <taxon>Bacteria</taxon>
        <taxon>Pseudomonadati</taxon>
        <taxon>Bacteroidota</taxon>
        <taxon>Cytophagia</taxon>
        <taxon>Cytophagales</taxon>
        <taxon>Hymenobacteraceae</taxon>
        <taxon>Hymenobacter</taxon>
    </lineage>
</organism>
<dbReference type="InterPro" id="IPR029044">
    <property type="entry name" value="Nucleotide-diphossugar_trans"/>
</dbReference>
<sequence length="556" mass="62169">MQHALPSAEYPLVSVIIPCYNYGHFLAEAIESVRQQTYPAKEILVIDDGSIDNTKEVAARYADVIYIHQKNQGLSAARNTGTRHSRGSYLVFLDADDWLLPDALAINARYLQQHSQVAFVAGAHTCVYTNGDEPTLKNAIIADNPYLTLLSRGNFIAMIAAVMFTRWSLQKAAYDSSLVNCEDYDIYLQITRHHPIIQHNSQLAAYRIHATAMSADASPMLQGALKVLNRQRANLREPAEIEAYHRGVLFWTSYYTGGNDFRFTPGQMPSFLETIAFFREHAPHRVVPYALLHAPYARLRRMQDQQVRMAKTLKSRLAAAGRRWLRPSTQANGLPAIGQVTAGDFERLTPFNTNFGYERGGPIDRYYIEGFLHKEAASIKGRVLEIGDNAYTLQFGGAQVSQSDILHIDDNNPQATFVGDLSDAPHLPDNTFDCLILTQTLQFIYDFRGALHTCYRILKPGGTLLLTVPGITPLDQGEWRDIWYWSFTDKALQRLGADTFPGGSSFEISSFGNVRVATAYLYGMGLPEVDQASLDYYDPQFQVINAVKAVKHAGVA</sequence>
<dbReference type="Pfam" id="PF08241">
    <property type="entry name" value="Methyltransf_11"/>
    <property type="match status" value="1"/>
</dbReference>
<proteinExistence type="predicted"/>
<name>A0A558C1X2_9BACT</name>
<dbReference type="InterPro" id="IPR013216">
    <property type="entry name" value="Methyltransf_11"/>
</dbReference>
<evidence type="ECO:0000259" key="2">
    <source>
        <dbReference type="Pfam" id="PF08241"/>
    </source>
</evidence>
<dbReference type="Gene3D" id="3.90.550.10">
    <property type="entry name" value="Spore Coat Polysaccharide Biosynthesis Protein SpsA, Chain A"/>
    <property type="match status" value="1"/>
</dbReference>
<evidence type="ECO:0000313" key="3">
    <source>
        <dbReference type="EMBL" id="TVT42811.1"/>
    </source>
</evidence>
<keyword evidence="3" id="KW-0808">Transferase</keyword>
<evidence type="ECO:0000259" key="1">
    <source>
        <dbReference type="Pfam" id="PF00535"/>
    </source>
</evidence>
<keyword evidence="4" id="KW-1185">Reference proteome</keyword>
<dbReference type="SUPFAM" id="SSF53335">
    <property type="entry name" value="S-adenosyl-L-methionine-dependent methyltransferases"/>
    <property type="match status" value="1"/>
</dbReference>
<dbReference type="CDD" id="cd02440">
    <property type="entry name" value="AdoMet_MTases"/>
    <property type="match status" value="1"/>
</dbReference>
<gene>
    <name evidence="3" type="ORF">FNT36_01590</name>
</gene>
<dbReference type="Gene3D" id="3.40.50.150">
    <property type="entry name" value="Vaccinia Virus protein VP39"/>
    <property type="match status" value="1"/>
</dbReference>
<dbReference type="SUPFAM" id="SSF53448">
    <property type="entry name" value="Nucleotide-diphospho-sugar transferases"/>
    <property type="match status" value="1"/>
</dbReference>
<dbReference type="InterPro" id="IPR029063">
    <property type="entry name" value="SAM-dependent_MTases_sf"/>
</dbReference>
<dbReference type="InterPro" id="IPR050834">
    <property type="entry name" value="Glycosyltransf_2"/>
</dbReference>
<feature type="domain" description="Glycosyltransferase 2-like" evidence="1">
    <location>
        <begin position="14"/>
        <end position="132"/>
    </location>
</feature>
<dbReference type="InterPro" id="IPR001173">
    <property type="entry name" value="Glyco_trans_2-like"/>
</dbReference>
<feature type="domain" description="Methyltransferase type 11" evidence="2">
    <location>
        <begin position="412"/>
        <end position="465"/>
    </location>
</feature>
<dbReference type="RefSeq" id="WP_144843353.1">
    <property type="nucleotide sequence ID" value="NZ_VMRJ01000001.1"/>
</dbReference>
<dbReference type="CDD" id="cd00761">
    <property type="entry name" value="Glyco_tranf_GTA_type"/>
    <property type="match status" value="1"/>
</dbReference>
<reference evidence="3 4" key="1">
    <citation type="submission" date="2019-07" db="EMBL/GenBank/DDBJ databases">
        <title>Hymenobacter sp. straun FUR1 Genome sequencing and assembly.</title>
        <authorList>
            <person name="Chhetri G."/>
        </authorList>
    </citation>
    <scope>NUCLEOTIDE SEQUENCE [LARGE SCALE GENOMIC DNA]</scope>
    <source>
        <strain evidence="3 4">Fur1</strain>
    </source>
</reference>
<dbReference type="PANTHER" id="PTHR43685">
    <property type="entry name" value="GLYCOSYLTRANSFERASE"/>
    <property type="match status" value="1"/>
</dbReference>
<dbReference type="EMBL" id="VMRJ01000001">
    <property type="protein sequence ID" value="TVT42811.1"/>
    <property type="molecule type" value="Genomic_DNA"/>
</dbReference>
<dbReference type="AlphaFoldDB" id="A0A558C1X2"/>
<dbReference type="Pfam" id="PF00535">
    <property type="entry name" value="Glycos_transf_2"/>
    <property type="match status" value="1"/>
</dbReference>
<dbReference type="Proteomes" id="UP000317624">
    <property type="component" value="Unassembled WGS sequence"/>
</dbReference>
<dbReference type="OrthoDB" id="4529776at2"/>
<dbReference type="GO" id="GO:0008757">
    <property type="term" value="F:S-adenosylmethionine-dependent methyltransferase activity"/>
    <property type="evidence" value="ECO:0007669"/>
    <property type="project" value="InterPro"/>
</dbReference>
<evidence type="ECO:0000313" key="4">
    <source>
        <dbReference type="Proteomes" id="UP000317624"/>
    </source>
</evidence>
<dbReference type="PANTHER" id="PTHR43685:SF11">
    <property type="entry name" value="GLYCOSYLTRANSFERASE TAGX-RELATED"/>
    <property type="match status" value="1"/>
</dbReference>
<protein>
    <submittedName>
        <fullName evidence="3">Glycosyltransferase</fullName>
    </submittedName>
</protein>
<comment type="caution">
    <text evidence="3">The sequence shown here is derived from an EMBL/GenBank/DDBJ whole genome shotgun (WGS) entry which is preliminary data.</text>
</comment>